<dbReference type="AlphaFoldDB" id="A0A7W6NPN4"/>
<evidence type="ECO:0008006" key="5">
    <source>
        <dbReference type="Google" id="ProtNLM"/>
    </source>
</evidence>
<evidence type="ECO:0000313" key="3">
    <source>
        <dbReference type="EMBL" id="MBB4083580.1"/>
    </source>
</evidence>
<gene>
    <name evidence="3" type="ORF">GGR12_002446</name>
</gene>
<dbReference type="Proteomes" id="UP000529946">
    <property type="component" value="Unassembled WGS sequence"/>
</dbReference>
<organism evidence="3 4">
    <name type="scientific">Brevundimonas lenta</name>
    <dbReference type="NCBI Taxonomy" id="424796"/>
    <lineage>
        <taxon>Bacteria</taxon>
        <taxon>Pseudomonadati</taxon>
        <taxon>Pseudomonadota</taxon>
        <taxon>Alphaproteobacteria</taxon>
        <taxon>Caulobacterales</taxon>
        <taxon>Caulobacteraceae</taxon>
        <taxon>Brevundimonas</taxon>
    </lineage>
</organism>
<proteinExistence type="predicted"/>
<accession>A0A7W6NPN4</accession>
<reference evidence="3 4" key="1">
    <citation type="submission" date="2020-08" db="EMBL/GenBank/DDBJ databases">
        <title>Genomic Encyclopedia of Type Strains, Phase IV (KMG-IV): sequencing the most valuable type-strain genomes for metagenomic binning, comparative biology and taxonomic classification.</title>
        <authorList>
            <person name="Goeker M."/>
        </authorList>
    </citation>
    <scope>NUCLEOTIDE SEQUENCE [LARGE SCALE GENOMIC DNA]</scope>
    <source>
        <strain evidence="3 4">DSM 23960</strain>
    </source>
</reference>
<protein>
    <recommendedName>
        <fullName evidence="5">Secreted protein</fullName>
    </recommendedName>
</protein>
<evidence type="ECO:0000256" key="2">
    <source>
        <dbReference type="SAM" id="SignalP"/>
    </source>
</evidence>
<comment type="caution">
    <text evidence="3">The sequence shown here is derived from an EMBL/GenBank/DDBJ whole genome shotgun (WGS) entry which is preliminary data.</text>
</comment>
<keyword evidence="4" id="KW-1185">Reference proteome</keyword>
<feature type="signal peptide" evidence="2">
    <location>
        <begin position="1"/>
        <end position="21"/>
    </location>
</feature>
<dbReference type="RefSeq" id="WP_183204662.1">
    <property type="nucleotide sequence ID" value="NZ_BAAAER010000007.1"/>
</dbReference>
<feature type="region of interest" description="Disordered" evidence="1">
    <location>
        <begin position="26"/>
        <end position="51"/>
    </location>
</feature>
<evidence type="ECO:0000256" key="1">
    <source>
        <dbReference type="SAM" id="MobiDB-lite"/>
    </source>
</evidence>
<feature type="chain" id="PRO_5030995279" description="Secreted protein" evidence="2">
    <location>
        <begin position="22"/>
        <end position="138"/>
    </location>
</feature>
<feature type="compositionally biased region" description="Pro residues" evidence="1">
    <location>
        <begin position="32"/>
        <end position="48"/>
    </location>
</feature>
<sequence>MHIVKTSAILAVILAGACSLAACDESATGKEAPPPAAPAGPPPPPTPELPMTGAKARQIVNMLSTTCIQMASLKMDMVTCDERQNKPTDHEALRTELRNLSWNLQKLPSDEATARCAAELEAMRARPKPAVCADLGIS</sequence>
<dbReference type="PROSITE" id="PS51257">
    <property type="entry name" value="PROKAR_LIPOPROTEIN"/>
    <property type="match status" value="1"/>
</dbReference>
<name>A0A7W6NPN4_9CAUL</name>
<evidence type="ECO:0000313" key="4">
    <source>
        <dbReference type="Proteomes" id="UP000529946"/>
    </source>
</evidence>
<keyword evidence="2" id="KW-0732">Signal</keyword>
<dbReference type="EMBL" id="JACIDM010000002">
    <property type="protein sequence ID" value="MBB4083580.1"/>
    <property type="molecule type" value="Genomic_DNA"/>
</dbReference>